<dbReference type="Proteomes" id="UP000242525">
    <property type="component" value="Unassembled WGS sequence"/>
</dbReference>
<dbReference type="SUPFAM" id="SSF49879">
    <property type="entry name" value="SMAD/FHA domain"/>
    <property type="match status" value="1"/>
</dbReference>
<name>A0A0J9XHM3_GEOCN</name>
<dbReference type="InterPro" id="IPR008984">
    <property type="entry name" value="SMAD_FHA_dom_sf"/>
</dbReference>
<dbReference type="SMART" id="SM00240">
    <property type="entry name" value="FHA"/>
    <property type="match status" value="1"/>
</dbReference>
<feature type="compositionally biased region" description="Low complexity" evidence="2">
    <location>
        <begin position="37"/>
        <end position="52"/>
    </location>
</feature>
<feature type="compositionally biased region" description="Polar residues" evidence="2">
    <location>
        <begin position="53"/>
        <end position="62"/>
    </location>
</feature>
<dbReference type="Pfam" id="PF00498">
    <property type="entry name" value="FHA"/>
    <property type="match status" value="1"/>
</dbReference>
<feature type="compositionally biased region" description="Polar residues" evidence="2">
    <location>
        <begin position="206"/>
        <end position="219"/>
    </location>
</feature>
<keyword evidence="3" id="KW-0812">Transmembrane</keyword>
<dbReference type="GO" id="GO:0005737">
    <property type="term" value="C:cytoplasm"/>
    <property type="evidence" value="ECO:0007669"/>
    <property type="project" value="TreeGrafter"/>
</dbReference>
<reference evidence="5" key="1">
    <citation type="submission" date="2014-03" db="EMBL/GenBank/DDBJ databases">
        <authorList>
            <person name="Casaregola S."/>
        </authorList>
    </citation>
    <scope>NUCLEOTIDE SEQUENCE [LARGE SCALE GENOMIC DNA]</scope>
    <source>
        <strain evidence="5">CLIB 918</strain>
    </source>
</reference>
<evidence type="ECO:0000256" key="1">
    <source>
        <dbReference type="SAM" id="Coils"/>
    </source>
</evidence>
<proteinExistence type="predicted"/>
<dbReference type="PROSITE" id="PS50006">
    <property type="entry name" value="FHA_DOMAIN"/>
    <property type="match status" value="1"/>
</dbReference>
<sequence>MAAATMLQNASVNFAPVGQQHQHTLIANGSLRQRRTANAAEAPVPAPVAASVQGGTVSSPPKSNRHQFSIVLGLTPLNDTFERKSLIIPFPPETLMLGRQVTSRNVPAPDNGFFDSRVLSRTHAEVFADYETGKVYIRDLKSSNGTFVNSLRIGSEKSESEPYEINKDDTIEFGIDIAKEDGSGFAHKKVSAKVDQISYLPLQSGIKHQNSQRTQNDQPSGRLVNNNNTSGSGNHNTLTGGLDVRRTGNTTDSDALDVALFGDLDSSLDELSMTHARHTLNGQFMNTSTTSAAAVEKIVKTLVTEIHSTRVELAKVSSITKLLKQIKTNQKNSRLLSKQLPELDGYRNKVSSLTRQIQGMRTDASEQKSYTLSLESQIKELLKPLNNPPPVIVNPDEARLDKALRDLDDTKQQLLQLKTSNDRFRQELAIQNWYSGLFTVLVWAISVFALGLSLMGLLNSI</sequence>
<dbReference type="PANTHER" id="PTHR15715:SF37">
    <property type="entry name" value="LD47843P"/>
    <property type="match status" value="1"/>
</dbReference>
<organism evidence="5 6">
    <name type="scientific">Geotrichum candidum</name>
    <name type="common">Oospora lactis</name>
    <name type="synonym">Dipodascus geotrichum</name>
    <dbReference type="NCBI Taxonomy" id="1173061"/>
    <lineage>
        <taxon>Eukaryota</taxon>
        <taxon>Fungi</taxon>
        <taxon>Dikarya</taxon>
        <taxon>Ascomycota</taxon>
        <taxon>Saccharomycotina</taxon>
        <taxon>Dipodascomycetes</taxon>
        <taxon>Dipodascales</taxon>
        <taxon>Dipodascaceae</taxon>
        <taxon>Geotrichum</taxon>
    </lineage>
</organism>
<comment type="caution">
    <text evidence="5">The sequence shown here is derived from an EMBL/GenBank/DDBJ whole genome shotgun (WGS) entry which is preliminary data.</text>
</comment>
<accession>A0A0J9XHM3</accession>
<keyword evidence="3" id="KW-1133">Transmembrane helix</keyword>
<evidence type="ECO:0000259" key="4">
    <source>
        <dbReference type="PROSITE" id="PS50006"/>
    </source>
</evidence>
<dbReference type="InterPro" id="IPR000253">
    <property type="entry name" value="FHA_dom"/>
</dbReference>
<keyword evidence="6" id="KW-1185">Reference proteome</keyword>
<dbReference type="InterPro" id="IPR051176">
    <property type="entry name" value="Cent_Immune-Sig_Mod"/>
</dbReference>
<protein>
    <submittedName>
        <fullName evidence="5">Similar to Saccharomyces cerevisiae YLR238W FAR10 Protein involved in recovery from cell cycle arrest in response to pheromone, in a Far1p-independent pathway</fullName>
    </submittedName>
</protein>
<keyword evidence="3" id="KW-0472">Membrane</keyword>
<feature type="compositionally biased region" description="Low complexity" evidence="2">
    <location>
        <begin position="225"/>
        <end position="242"/>
    </location>
</feature>
<dbReference type="OrthoDB" id="687730at2759"/>
<keyword evidence="1" id="KW-0175">Coiled coil</keyword>
<gene>
    <name evidence="5" type="ORF">BN980_GECA17s00626g</name>
</gene>
<dbReference type="PANTHER" id="PTHR15715">
    <property type="entry name" value="CENTROSOMAL PROTEIN OF 170 KDA"/>
    <property type="match status" value="1"/>
</dbReference>
<dbReference type="STRING" id="1173061.A0A0J9XHM3"/>
<feature type="domain" description="FHA" evidence="4">
    <location>
        <begin position="95"/>
        <end position="153"/>
    </location>
</feature>
<dbReference type="EMBL" id="CCBN010000017">
    <property type="protein sequence ID" value="CDO56826.1"/>
    <property type="molecule type" value="Genomic_DNA"/>
</dbReference>
<feature type="region of interest" description="Disordered" evidence="2">
    <location>
        <begin position="204"/>
        <end position="246"/>
    </location>
</feature>
<feature type="region of interest" description="Disordered" evidence="2">
    <location>
        <begin position="36"/>
        <end position="63"/>
    </location>
</feature>
<dbReference type="Gene3D" id="2.60.200.20">
    <property type="match status" value="1"/>
</dbReference>
<dbReference type="AlphaFoldDB" id="A0A0J9XHM3"/>
<evidence type="ECO:0000313" key="5">
    <source>
        <dbReference type="EMBL" id="CDO56826.1"/>
    </source>
</evidence>
<evidence type="ECO:0000256" key="2">
    <source>
        <dbReference type="SAM" id="MobiDB-lite"/>
    </source>
</evidence>
<evidence type="ECO:0000313" key="6">
    <source>
        <dbReference type="Proteomes" id="UP000242525"/>
    </source>
</evidence>
<feature type="transmembrane region" description="Helical" evidence="3">
    <location>
        <begin position="433"/>
        <end position="458"/>
    </location>
</feature>
<evidence type="ECO:0000256" key="3">
    <source>
        <dbReference type="SAM" id="Phobius"/>
    </source>
</evidence>
<feature type="coiled-coil region" evidence="1">
    <location>
        <begin position="400"/>
        <end position="427"/>
    </location>
</feature>